<protein>
    <submittedName>
        <fullName evidence="2">Phytanoyl-CoA dioxygenase</fullName>
    </submittedName>
</protein>
<evidence type="ECO:0000313" key="2">
    <source>
        <dbReference type="EMBL" id="KFA94541.1"/>
    </source>
</evidence>
<reference evidence="2 3" key="1">
    <citation type="submission" date="2014-07" db="EMBL/GenBank/DDBJ databases">
        <title>Draft Genome Sequence of Gephyronic Acid Producer, Cystobacter violaceus Strain Cb vi76.</title>
        <authorList>
            <person name="Stevens D.C."/>
            <person name="Young J."/>
            <person name="Carmichael R."/>
            <person name="Tan J."/>
            <person name="Taylor R.E."/>
        </authorList>
    </citation>
    <scope>NUCLEOTIDE SEQUENCE [LARGE SCALE GENOMIC DNA]</scope>
    <source>
        <strain evidence="2 3">Cb vi76</strain>
    </source>
</reference>
<evidence type="ECO:0000256" key="1">
    <source>
        <dbReference type="ARBA" id="ARBA00001954"/>
    </source>
</evidence>
<comment type="cofactor">
    <cofactor evidence="1">
        <name>Fe(2+)</name>
        <dbReference type="ChEBI" id="CHEBI:29033"/>
    </cofactor>
</comment>
<proteinExistence type="predicted"/>
<dbReference type="GO" id="GO:0016706">
    <property type="term" value="F:2-oxoglutarate-dependent dioxygenase activity"/>
    <property type="evidence" value="ECO:0007669"/>
    <property type="project" value="UniProtKB-ARBA"/>
</dbReference>
<dbReference type="Pfam" id="PF05721">
    <property type="entry name" value="PhyH"/>
    <property type="match status" value="1"/>
</dbReference>
<comment type="caution">
    <text evidence="2">The sequence shown here is derived from an EMBL/GenBank/DDBJ whole genome shotgun (WGS) entry which is preliminary data.</text>
</comment>
<sequence>MLAVDAETFDLAGPLAHYAEHGYARLGRLLGPEGLEALRERADDLMLGRVSYPGFFWQMDAPTGRYEDAPLGLGWQGPSLDYRKLEKLEKDPRFLEWMENPLFERLARTLIPGDICLYRAILFHKGQRGGSELPWHQDGGKLWGLTKDPELQLWTALDDAPLDGGCVEVVPGSHRWGLATALGGVVPPDQVAARGADRLAVPLPVEAGEVLLLHNSVWHRSGQSRTGQRRRGFSACYMSADTRCVRKKKAPRDFFPLFRHASR</sequence>
<dbReference type="EMBL" id="JPMI01000008">
    <property type="protein sequence ID" value="KFA94541.1"/>
    <property type="molecule type" value="Genomic_DNA"/>
</dbReference>
<dbReference type="Gene3D" id="2.60.120.620">
    <property type="entry name" value="q2cbj1_9rhob like domain"/>
    <property type="match status" value="1"/>
</dbReference>
<accession>A0A084T1F6</accession>
<gene>
    <name evidence="2" type="ORF">Q664_01815</name>
</gene>
<name>A0A084T1F6_9BACT</name>
<dbReference type="PANTHER" id="PTHR20883:SF48">
    <property type="entry name" value="ECTOINE DIOXYGENASE"/>
    <property type="match status" value="1"/>
</dbReference>
<dbReference type="GO" id="GO:0005506">
    <property type="term" value="F:iron ion binding"/>
    <property type="evidence" value="ECO:0007669"/>
    <property type="project" value="UniProtKB-ARBA"/>
</dbReference>
<organism evidence="2 3">
    <name type="scientific">Archangium violaceum Cb vi76</name>
    <dbReference type="NCBI Taxonomy" id="1406225"/>
    <lineage>
        <taxon>Bacteria</taxon>
        <taxon>Pseudomonadati</taxon>
        <taxon>Myxococcota</taxon>
        <taxon>Myxococcia</taxon>
        <taxon>Myxococcales</taxon>
        <taxon>Cystobacterineae</taxon>
        <taxon>Archangiaceae</taxon>
        <taxon>Archangium</taxon>
    </lineage>
</organism>
<dbReference type="InterPro" id="IPR008775">
    <property type="entry name" value="Phytyl_CoA_dOase-like"/>
</dbReference>
<dbReference type="Proteomes" id="UP000028547">
    <property type="component" value="Unassembled WGS sequence"/>
</dbReference>
<dbReference type="AlphaFoldDB" id="A0A084T1F6"/>
<dbReference type="RefSeq" id="WP_075207287.1">
    <property type="nucleotide sequence ID" value="NZ_JPMI01000008.1"/>
</dbReference>
<dbReference type="SUPFAM" id="SSF51197">
    <property type="entry name" value="Clavaminate synthase-like"/>
    <property type="match status" value="1"/>
</dbReference>
<dbReference type="PANTHER" id="PTHR20883">
    <property type="entry name" value="PHYTANOYL-COA DIOXYGENASE DOMAIN CONTAINING 1"/>
    <property type="match status" value="1"/>
</dbReference>
<evidence type="ECO:0000313" key="3">
    <source>
        <dbReference type="Proteomes" id="UP000028547"/>
    </source>
</evidence>
<keyword evidence="2" id="KW-0560">Oxidoreductase</keyword>
<keyword evidence="2" id="KW-0223">Dioxygenase</keyword>